<evidence type="ECO:0000256" key="7">
    <source>
        <dbReference type="ARBA" id="ARBA00022833"/>
    </source>
</evidence>
<evidence type="ECO:0000313" key="12">
    <source>
        <dbReference type="EMBL" id="EAR62145.1"/>
    </source>
</evidence>
<dbReference type="PROSITE" id="PS51318">
    <property type="entry name" value="TAT"/>
    <property type="match status" value="1"/>
</dbReference>
<protein>
    <recommendedName>
        <fullName evidence="11">Murein endopeptidase K</fullName>
    </recommendedName>
</protein>
<dbReference type="InterPro" id="IPR009045">
    <property type="entry name" value="Zn_M74/Hedgehog-like"/>
</dbReference>
<proteinExistence type="inferred from homology"/>
<dbReference type="Proteomes" id="UP000002171">
    <property type="component" value="Unassembled WGS sequence"/>
</dbReference>
<dbReference type="GO" id="GO:0008237">
    <property type="term" value="F:metallopeptidase activity"/>
    <property type="evidence" value="ECO:0007669"/>
    <property type="project" value="UniProtKB-KW"/>
</dbReference>
<evidence type="ECO:0000256" key="1">
    <source>
        <dbReference type="ARBA" id="ARBA00001947"/>
    </source>
</evidence>
<keyword evidence="13" id="KW-1185">Reference proteome</keyword>
<name>A0A7U8C5W2_NEPCE</name>
<keyword evidence="5" id="KW-0732">Signal</keyword>
<evidence type="ECO:0000256" key="8">
    <source>
        <dbReference type="ARBA" id="ARBA00023049"/>
    </source>
</evidence>
<dbReference type="InterPro" id="IPR010275">
    <property type="entry name" value="MepK"/>
</dbReference>
<dbReference type="GO" id="GO:0071555">
    <property type="term" value="P:cell wall organization"/>
    <property type="evidence" value="ECO:0007669"/>
    <property type="project" value="UniProtKB-KW"/>
</dbReference>
<dbReference type="EMBL" id="AAOW01000004">
    <property type="protein sequence ID" value="EAR62145.1"/>
    <property type="molecule type" value="Genomic_DNA"/>
</dbReference>
<evidence type="ECO:0000256" key="6">
    <source>
        <dbReference type="ARBA" id="ARBA00022801"/>
    </source>
</evidence>
<dbReference type="AlphaFoldDB" id="A0A7U8C5W2"/>
<evidence type="ECO:0000256" key="5">
    <source>
        <dbReference type="ARBA" id="ARBA00022729"/>
    </source>
</evidence>
<evidence type="ECO:0000256" key="3">
    <source>
        <dbReference type="ARBA" id="ARBA00022670"/>
    </source>
</evidence>
<keyword evidence="7" id="KW-0862">Zinc</keyword>
<evidence type="ECO:0000256" key="9">
    <source>
        <dbReference type="ARBA" id="ARBA00023316"/>
    </source>
</evidence>
<dbReference type="GO" id="GO:0006508">
    <property type="term" value="P:proteolysis"/>
    <property type="evidence" value="ECO:0007669"/>
    <property type="project" value="UniProtKB-KW"/>
</dbReference>
<keyword evidence="8" id="KW-0482">Metalloprotease</keyword>
<evidence type="ECO:0000256" key="10">
    <source>
        <dbReference type="ARBA" id="ARBA00093448"/>
    </source>
</evidence>
<reference evidence="12 13" key="1">
    <citation type="submission" date="2006-02" db="EMBL/GenBank/DDBJ databases">
        <authorList>
            <person name="Pinhassi J."/>
            <person name="Pedros-Alio C."/>
            <person name="Ferriera S."/>
            <person name="Johnson J."/>
            <person name="Kravitz S."/>
            <person name="Halpern A."/>
            <person name="Remington K."/>
            <person name="Beeson K."/>
            <person name="Tran B."/>
            <person name="Rogers Y.-H."/>
            <person name="Friedman R."/>
            <person name="Venter J.C."/>
        </authorList>
    </citation>
    <scope>NUCLEOTIDE SEQUENCE [LARGE SCALE GENOMIC DNA]</scope>
    <source>
        <strain evidence="12 13">MED92</strain>
    </source>
</reference>
<keyword evidence="4" id="KW-0479">Metal-binding</keyword>
<dbReference type="OrthoDB" id="9782994at2"/>
<accession>A0A7U8C5W2</accession>
<keyword evidence="3" id="KW-0645">Protease</keyword>
<sequence length="188" mass="20903">MSYKPDGHCPTRRKLLKAIGGISALSAISNPAIANIHKPQERSLSLLNLHTGESINSTFLAGGEYQYDSLADLNHVLRDHRTDQAMNMDKQLLLLLNELQQTFGEHNPIHVISAYRSPKTNAMLSQKNSKVAKKSYHMKGQAIDIRIPGVELKDLHKASLDLKAGGVGLYTRSNFIHLDVGRVRRWGS</sequence>
<comment type="similarity">
    <text evidence="10">Belongs to the peptidase M15 family.</text>
</comment>
<dbReference type="PANTHER" id="PTHR37425">
    <property type="match status" value="1"/>
</dbReference>
<dbReference type="SUPFAM" id="SSF55166">
    <property type="entry name" value="Hedgehog/DD-peptidase"/>
    <property type="match status" value="1"/>
</dbReference>
<evidence type="ECO:0000256" key="4">
    <source>
        <dbReference type="ARBA" id="ARBA00022723"/>
    </source>
</evidence>
<keyword evidence="9" id="KW-0961">Cell wall biogenesis/degradation</keyword>
<dbReference type="RefSeq" id="WP_007019782.1">
    <property type="nucleotide sequence ID" value="NZ_CH724125.1"/>
</dbReference>
<gene>
    <name evidence="12" type="ORF">MED92_10579</name>
</gene>
<dbReference type="Gene3D" id="3.30.1380.10">
    <property type="match status" value="1"/>
</dbReference>
<organism evidence="12 13">
    <name type="scientific">Neptuniibacter caesariensis</name>
    <dbReference type="NCBI Taxonomy" id="207954"/>
    <lineage>
        <taxon>Bacteria</taxon>
        <taxon>Pseudomonadati</taxon>
        <taxon>Pseudomonadota</taxon>
        <taxon>Gammaproteobacteria</taxon>
        <taxon>Oceanospirillales</taxon>
        <taxon>Oceanospirillaceae</taxon>
        <taxon>Neptuniibacter</taxon>
    </lineage>
</organism>
<comment type="cofactor">
    <cofactor evidence="1">
        <name>Zn(2+)</name>
        <dbReference type="ChEBI" id="CHEBI:29105"/>
    </cofactor>
</comment>
<dbReference type="GO" id="GO:0046872">
    <property type="term" value="F:metal ion binding"/>
    <property type="evidence" value="ECO:0007669"/>
    <property type="project" value="UniProtKB-KW"/>
</dbReference>
<evidence type="ECO:0000256" key="2">
    <source>
        <dbReference type="ARBA" id="ARBA00004776"/>
    </source>
</evidence>
<dbReference type="PANTHER" id="PTHR37425:SF1">
    <property type="entry name" value="OUTER MEMBRANE PROTEIN"/>
    <property type="match status" value="1"/>
</dbReference>
<evidence type="ECO:0000313" key="13">
    <source>
        <dbReference type="Proteomes" id="UP000002171"/>
    </source>
</evidence>
<comment type="caution">
    <text evidence="12">The sequence shown here is derived from an EMBL/GenBank/DDBJ whole genome shotgun (WGS) entry which is preliminary data.</text>
</comment>
<comment type="pathway">
    <text evidence="2">Cell wall biogenesis; cell wall polysaccharide biosynthesis.</text>
</comment>
<evidence type="ECO:0000256" key="11">
    <source>
        <dbReference type="ARBA" id="ARBA00093666"/>
    </source>
</evidence>
<dbReference type="InterPro" id="IPR006311">
    <property type="entry name" value="TAT_signal"/>
</dbReference>
<keyword evidence="6" id="KW-0378">Hydrolase</keyword>
<dbReference type="Pfam" id="PF05951">
    <property type="entry name" value="Peptidase_M15_2"/>
    <property type="match status" value="1"/>
</dbReference>